<feature type="transmembrane region" description="Helical" evidence="6">
    <location>
        <begin position="233"/>
        <end position="254"/>
    </location>
</feature>
<dbReference type="EMBL" id="JBHUDC010000008">
    <property type="protein sequence ID" value="MFD1514868.1"/>
    <property type="molecule type" value="Genomic_DNA"/>
</dbReference>
<feature type="transmembrane region" description="Helical" evidence="6">
    <location>
        <begin position="12"/>
        <end position="30"/>
    </location>
</feature>
<evidence type="ECO:0000313" key="9">
    <source>
        <dbReference type="EMBL" id="MFD1514868.1"/>
    </source>
</evidence>
<evidence type="ECO:0000256" key="5">
    <source>
        <dbReference type="ARBA" id="ARBA00023136"/>
    </source>
</evidence>
<feature type="transmembrane region" description="Helical" evidence="6">
    <location>
        <begin position="77"/>
        <end position="97"/>
    </location>
</feature>
<evidence type="ECO:0000259" key="7">
    <source>
        <dbReference type="PROSITE" id="PS50003"/>
    </source>
</evidence>
<dbReference type="InterPro" id="IPR001849">
    <property type="entry name" value="PH_domain"/>
</dbReference>
<keyword evidence="4 6" id="KW-1133">Transmembrane helix</keyword>
<organism evidence="9 10">
    <name type="scientific">Halomarina rubra</name>
    <dbReference type="NCBI Taxonomy" id="2071873"/>
    <lineage>
        <taxon>Archaea</taxon>
        <taxon>Methanobacteriati</taxon>
        <taxon>Methanobacteriota</taxon>
        <taxon>Stenosarchaea group</taxon>
        <taxon>Halobacteria</taxon>
        <taxon>Halobacteriales</taxon>
        <taxon>Natronomonadaceae</taxon>
        <taxon>Halomarina</taxon>
    </lineage>
</organism>
<dbReference type="InterPro" id="IPR036259">
    <property type="entry name" value="MFS_trans_sf"/>
</dbReference>
<dbReference type="Proteomes" id="UP001597187">
    <property type="component" value="Unassembled WGS sequence"/>
</dbReference>
<keyword evidence="5 6" id="KW-0472">Membrane</keyword>
<reference evidence="9 10" key="1">
    <citation type="journal article" date="2019" name="Int. J. Syst. Evol. Microbiol.">
        <title>The Global Catalogue of Microorganisms (GCM) 10K type strain sequencing project: providing services to taxonomists for standard genome sequencing and annotation.</title>
        <authorList>
            <consortium name="The Broad Institute Genomics Platform"/>
            <consortium name="The Broad Institute Genome Sequencing Center for Infectious Disease"/>
            <person name="Wu L."/>
            <person name="Ma J."/>
        </authorList>
    </citation>
    <scope>NUCLEOTIDE SEQUENCE [LARGE SCALE GENOMIC DNA]</scope>
    <source>
        <strain evidence="9 10">CGMCC 1.12563</strain>
    </source>
</reference>
<feature type="transmembrane region" description="Helical" evidence="6">
    <location>
        <begin position="388"/>
        <end position="409"/>
    </location>
</feature>
<feature type="transmembrane region" description="Helical" evidence="6">
    <location>
        <begin position="320"/>
        <end position="345"/>
    </location>
</feature>
<dbReference type="PROSITE" id="PS50850">
    <property type="entry name" value="MFS"/>
    <property type="match status" value="1"/>
</dbReference>
<accession>A0ABD6AY90</accession>
<feature type="domain" description="PH" evidence="7">
    <location>
        <begin position="1"/>
        <end position="20"/>
    </location>
</feature>
<protein>
    <submittedName>
        <fullName evidence="9">OFA family MFS transporter</fullName>
    </submittedName>
</protein>
<comment type="caution">
    <text evidence="9">The sequence shown here is derived from an EMBL/GenBank/DDBJ whole genome shotgun (WGS) entry which is preliminary data.</text>
</comment>
<evidence type="ECO:0000256" key="6">
    <source>
        <dbReference type="SAM" id="Phobius"/>
    </source>
</evidence>
<evidence type="ECO:0000256" key="1">
    <source>
        <dbReference type="ARBA" id="ARBA00004141"/>
    </source>
</evidence>
<dbReference type="RefSeq" id="WP_250874801.1">
    <property type="nucleotide sequence ID" value="NZ_JALXFV010000008.1"/>
</dbReference>
<feature type="domain" description="Major facilitator superfamily (MFS) profile" evidence="8">
    <location>
        <begin position="1"/>
        <end position="412"/>
    </location>
</feature>
<name>A0ABD6AY90_9EURY</name>
<dbReference type="Pfam" id="PF07690">
    <property type="entry name" value="MFS_1"/>
    <property type="match status" value="1"/>
</dbReference>
<dbReference type="Gene3D" id="1.20.1250.20">
    <property type="entry name" value="MFS general substrate transporter like domains"/>
    <property type="match status" value="2"/>
</dbReference>
<evidence type="ECO:0000256" key="2">
    <source>
        <dbReference type="ARBA" id="ARBA00022448"/>
    </source>
</evidence>
<feature type="transmembrane region" description="Helical" evidence="6">
    <location>
        <begin position="50"/>
        <end position="70"/>
    </location>
</feature>
<feature type="transmembrane region" description="Helical" evidence="6">
    <location>
        <begin position="170"/>
        <end position="189"/>
    </location>
</feature>
<evidence type="ECO:0000313" key="10">
    <source>
        <dbReference type="Proteomes" id="UP001597187"/>
    </source>
</evidence>
<dbReference type="InterPro" id="IPR011701">
    <property type="entry name" value="MFS"/>
</dbReference>
<dbReference type="PROSITE" id="PS50003">
    <property type="entry name" value="PH_DOMAIN"/>
    <property type="match status" value="1"/>
</dbReference>
<dbReference type="CDD" id="cd17353">
    <property type="entry name" value="MFS_OFA_like"/>
    <property type="match status" value="1"/>
</dbReference>
<keyword evidence="10" id="KW-1185">Reference proteome</keyword>
<dbReference type="InterPro" id="IPR052983">
    <property type="entry name" value="MFS_Riboflavin_Transporter"/>
</dbReference>
<feature type="transmembrane region" description="Helical" evidence="6">
    <location>
        <begin position="103"/>
        <end position="125"/>
    </location>
</feature>
<comment type="subcellular location">
    <subcellularLocation>
        <location evidence="1">Membrane</location>
        <topology evidence="1">Multi-pass membrane protein</topology>
    </subcellularLocation>
</comment>
<dbReference type="InterPro" id="IPR020846">
    <property type="entry name" value="MFS_dom"/>
</dbReference>
<evidence type="ECO:0000256" key="4">
    <source>
        <dbReference type="ARBA" id="ARBA00022989"/>
    </source>
</evidence>
<dbReference type="PANTHER" id="PTHR43385:SF1">
    <property type="entry name" value="RIBOFLAVIN TRANSPORTER RIBJ"/>
    <property type="match status" value="1"/>
</dbReference>
<dbReference type="AlphaFoldDB" id="A0ABD6AY90"/>
<gene>
    <name evidence="9" type="ORF">ACFSBT_16425</name>
</gene>
<sequence>MAQTEADRNRWLIALSAVSIHLSIGSIYAYSVYQNPLQELNGWSIGDVTLGFTVAIFVLGVSAAFLGTYVERYGPRTAGLAAAVLFGGGTVLTGVTVDAGSYTGFLLTYGVVAGAGLGLGYIAPVSTLVEWFPDRRGMATGMAVMGFGAGALITSPVANYLMNTVGVATNFYVLGVTYFLAMAAGSLYIKKPPADWAPAGMDPDKIETNEKGVSVSTDLAQLEAREALRTKRFWVVWLIMFINVSAGIMLLSVASNMTQEITGADAALAASIVGVIGLFNGAGRIVWASASDYLGRTATYGTFFGIQILAFALMPSITNVWLFSALMFLIVTCYGGGFACLPAYLGDLFGTKELGAIHGYSLTAWALAGVAGPTLVAQIVERTGSYQLSFYVVAGALVVGLLCAVFLRYEINSIKDDRPAGGQAAVDD</sequence>
<evidence type="ECO:0000259" key="8">
    <source>
        <dbReference type="PROSITE" id="PS50850"/>
    </source>
</evidence>
<dbReference type="SUPFAM" id="SSF103473">
    <property type="entry name" value="MFS general substrate transporter"/>
    <property type="match status" value="1"/>
</dbReference>
<feature type="transmembrane region" description="Helical" evidence="6">
    <location>
        <begin position="266"/>
        <end position="286"/>
    </location>
</feature>
<evidence type="ECO:0000256" key="3">
    <source>
        <dbReference type="ARBA" id="ARBA00022692"/>
    </source>
</evidence>
<keyword evidence="2" id="KW-0813">Transport</keyword>
<feature type="transmembrane region" description="Helical" evidence="6">
    <location>
        <begin position="137"/>
        <end position="158"/>
    </location>
</feature>
<proteinExistence type="predicted"/>
<feature type="transmembrane region" description="Helical" evidence="6">
    <location>
        <begin position="357"/>
        <end position="376"/>
    </location>
</feature>
<dbReference type="GO" id="GO:0016020">
    <property type="term" value="C:membrane"/>
    <property type="evidence" value="ECO:0007669"/>
    <property type="project" value="UniProtKB-SubCell"/>
</dbReference>
<dbReference type="PANTHER" id="PTHR43385">
    <property type="entry name" value="RIBOFLAVIN TRANSPORTER RIBJ"/>
    <property type="match status" value="1"/>
</dbReference>
<keyword evidence="3 6" id="KW-0812">Transmembrane</keyword>
<feature type="transmembrane region" description="Helical" evidence="6">
    <location>
        <begin position="293"/>
        <end position="314"/>
    </location>
</feature>